<keyword evidence="4" id="KW-0732">Signal</keyword>
<dbReference type="InterPro" id="IPR000531">
    <property type="entry name" value="Beta-barrel_TonB"/>
</dbReference>
<evidence type="ECO:0000256" key="1">
    <source>
        <dbReference type="ARBA" id="ARBA00004442"/>
    </source>
</evidence>
<dbReference type="InterPro" id="IPR036942">
    <property type="entry name" value="Beta-barrel_TonB_sf"/>
</dbReference>
<keyword evidence="3" id="KW-0998">Cell outer membrane</keyword>
<keyword evidence="2" id="KW-0472">Membrane</keyword>
<comment type="subcellular location">
    <subcellularLocation>
        <location evidence="1">Cell outer membrane</location>
    </subcellularLocation>
</comment>
<dbReference type="Gene3D" id="2.40.170.20">
    <property type="entry name" value="TonB-dependent receptor, beta-barrel domain"/>
    <property type="match status" value="1"/>
</dbReference>
<evidence type="ECO:0000256" key="3">
    <source>
        <dbReference type="ARBA" id="ARBA00023237"/>
    </source>
</evidence>
<sequence length="774" mass="83426">MTMCVREKRGFSFLLGGASFAALLGALDSASAEPFTLLPDISIGAATAPAPKKKPEPGVIGSDSVSSTAYAADARGLDLASGGGGSNPIRGISWLPSVDAPAIDPYGLANLPGGNKGIRIRGEVSQHGNSIGTVEGLPLSGINPGPGVTWLIDNENLSKIVLRQGPMPSDVNSYFTAGGSFDSRLRWPAEKFGGEISQSVGSFSFLRTFARIDSGEILNGTTKLFVSGSFTDADKWRGSGKDPQGKSGFAVGIDTKPVDGLEAKFFVAKSSFDQHSYQGLNYQQASNLGAFRRYDFAAYPGPTTASQINYYGYNLQHFDSWTAFGNIAIEVDKTTRFVFKPYYFREDGYYLDGQNNGRIRKWIIDHDMWGVVSELQTRVLDTDAKLGFWHGVQNPPGPPTAWEVFAPNAGGGLINPSWAILGKQTAPHVFDSAYGIASRDFGPLHVEAGARYIWERMAGIDAYNSTGIGDVPYDTALALSSGVIANRSVKPFTIGTFLPFGALTYRLTDDLLLKFSGGGGYGGPGYDAWPVFQQNSATFLAKGITADQFWHSMKPETSTQLDLGLRWSFDGAYGSGYVEPTIYYSRNHNKLVSYDPGIGTQYGANVGESQNYGAQAVVHYSPLESVGLFASLGYQRAEFVEDLPLLPGASAANYWSTRVKGKQLPDVPYFISTIGGDLRIEEFTITPILHIVGSRAGDTSGYQPLAGYSTFDLTVKYEHKIDWGTVTASVTCMNMFDTAYIGQISSGYYQQTSANGIYYPGAPRTVLAKVGFKF</sequence>
<organism evidence="6 7">
    <name type="scientific">Methylosinus sporium</name>
    <dbReference type="NCBI Taxonomy" id="428"/>
    <lineage>
        <taxon>Bacteria</taxon>
        <taxon>Pseudomonadati</taxon>
        <taxon>Pseudomonadota</taxon>
        <taxon>Alphaproteobacteria</taxon>
        <taxon>Hyphomicrobiales</taxon>
        <taxon>Methylocystaceae</taxon>
        <taxon>Methylosinus</taxon>
    </lineage>
</organism>
<dbReference type="EMBL" id="PUIV01000002">
    <property type="protein sequence ID" value="PWB95363.1"/>
    <property type="molecule type" value="Genomic_DNA"/>
</dbReference>
<reference evidence="6 7" key="1">
    <citation type="journal article" date="2018" name="Appl. Microbiol. Biotechnol.">
        <title>Co-cultivation of the strictly anaerobic methanogen Methanosarcina barkeri with aerobic methanotrophs in an oxygen-limited membrane bioreactor.</title>
        <authorList>
            <person name="In 't Zandt M.H."/>
            <person name="van den Bosch T.J.M."/>
            <person name="Rijkers R."/>
            <person name="van Kessel M.A.H.J."/>
            <person name="Jetten M.S.M."/>
            <person name="Welte C.U."/>
        </authorList>
    </citation>
    <scope>NUCLEOTIDE SEQUENCE [LARGE SCALE GENOMIC DNA]</scope>
    <source>
        <strain evidence="6 7">DSM 17706</strain>
    </source>
</reference>
<keyword evidence="6" id="KW-0675">Receptor</keyword>
<dbReference type="GO" id="GO:0009279">
    <property type="term" value="C:cell outer membrane"/>
    <property type="evidence" value="ECO:0007669"/>
    <property type="project" value="UniProtKB-SubCell"/>
</dbReference>
<evidence type="ECO:0000313" key="7">
    <source>
        <dbReference type="Proteomes" id="UP000245137"/>
    </source>
</evidence>
<name>A0A2U1SUR7_METSR</name>
<dbReference type="Proteomes" id="UP000245137">
    <property type="component" value="Unassembled WGS sequence"/>
</dbReference>
<evidence type="ECO:0000259" key="5">
    <source>
        <dbReference type="Pfam" id="PF00593"/>
    </source>
</evidence>
<keyword evidence="7" id="KW-1185">Reference proteome</keyword>
<feature type="chain" id="PRO_5015582963" evidence="4">
    <location>
        <begin position="33"/>
        <end position="774"/>
    </location>
</feature>
<dbReference type="Pfam" id="PF00593">
    <property type="entry name" value="TonB_dep_Rec_b-barrel"/>
    <property type="match status" value="1"/>
</dbReference>
<evidence type="ECO:0000256" key="4">
    <source>
        <dbReference type="SAM" id="SignalP"/>
    </source>
</evidence>
<evidence type="ECO:0000313" key="6">
    <source>
        <dbReference type="EMBL" id="PWB95363.1"/>
    </source>
</evidence>
<dbReference type="SUPFAM" id="SSF56935">
    <property type="entry name" value="Porins"/>
    <property type="match status" value="1"/>
</dbReference>
<gene>
    <name evidence="6" type="ORF">C5689_02215</name>
</gene>
<dbReference type="AlphaFoldDB" id="A0A2U1SUR7"/>
<protein>
    <submittedName>
        <fullName evidence="6">TonB-dependent receptor</fullName>
    </submittedName>
</protein>
<proteinExistence type="predicted"/>
<feature type="domain" description="TonB-dependent receptor-like beta-barrel" evidence="5">
    <location>
        <begin position="270"/>
        <end position="730"/>
    </location>
</feature>
<dbReference type="RefSeq" id="WP_108915652.1">
    <property type="nucleotide sequence ID" value="NZ_BGJY01000001.1"/>
</dbReference>
<dbReference type="OrthoDB" id="593427at2"/>
<comment type="caution">
    <text evidence="6">The sequence shown here is derived from an EMBL/GenBank/DDBJ whole genome shotgun (WGS) entry which is preliminary data.</text>
</comment>
<feature type="signal peptide" evidence="4">
    <location>
        <begin position="1"/>
        <end position="32"/>
    </location>
</feature>
<evidence type="ECO:0000256" key="2">
    <source>
        <dbReference type="ARBA" id="ARBA00023136"/>
    </source>
</evidence>
<accession>A0A2U1SUR7</accession>